<name>A0A0A9HE71_ARUDO</name>
<proteinExistence type="predicted"/>
<dbReference type="AlphaFoldDB" id="A0A0A9HE71"/>
<dbReference type="EMBL" id="GBRH01162834">
    <property type="protein sequence ID" value="JAE35062.1"/>
    <property type="molecule type" value="Transcribed_RNA"/>
</dbReference>
<sequence length="41" mass="4667">MMLVEVSNMFGNNGLTRNDAGRSFKHVWKSRIPANFFSYGS</sequence>
<evidence type="ECO:0000313" key="1">
    <source>
        <dbReference type="EMBL" id="JAE35062.1"/>
    </source>
</evidence>
<protein>
    <submittedName>
        <fullName evidence="1">Uncharacterized protein</fullName>
    </submittedName>
</protein>
<accession>A0A0A9HE71</accession>
<organism evidence="1">
    <name type="scientific">Arundo donax</name>
    <name type="common">Giant reed</name>
    <name type="synonym">Donax arundinaceus</name>
    <dbReference type="NCBI Taxonomy" id="35708"/>
    <lineage>
        <taxon>Eukaryota</taxon>
        <taxon>Viridiplantae</taxon>
        <taxon>Streptophyta</taxon>
        <taxon>Embryophyta</taxon>
        <taxon>Tracheophyta</taxon>
        <taxon>Spermatophyta</taxon>
        <taxon>Magnoliopsida</taxon>
        <taxon>Liliopsida</taxon>
        <taxon>Poales</taxon>
        <taxon>Poaceae</taxon>
        <taxon>PACMAD clade</taxon>
        <taxon>Arundinoideae</taxon>
        <taxon>Arundineae</taxon>
        <taxon>Arundo</taxon>
    </lineage>
</organism>
<reference evidence="1" key="1">
    <citation type="submission" date="2014-09" db="EMBL/GenBank/DDBJ databases">
        <authorList>
            <person name="Magalhaes I.L.F."/>
            <person name="Oliveira U."/>
            <person name="Santos F.R."/>
            <person name="Vidigal T.H.D.A."/>
            <person name="Brescovit A.D."/>
            <person name="Santos A.J."/>
        </authorList>
    </citation>
    <scope>NUCLEOTIDE SEQUENCE</scope>
    <source>
        <tissue evidence="1">Shoot tissue taken approximately 20 cm above the soil surface</tissue>
    </source>
</reference>
<reference evidence="1" key="2">
    <citation type="journal article" date="2015" name="Data Brief">
        <title>Shoot transcriptome of the giant reed, Arundo donax.</title>
        <authorList>
            <person name="Barrero R.A."/>
            <person name="Guerrero F.D."/>
            <person name="Moolhuijzen P."/>
            <person name="Goolsby J.A."/>
            <person name="Tidwell J."/>
            <person name="Bellgard S.E."/>
            <person name="Bellgard M.I."/>
        </authorList>
    </citation>
    <scope>NUCLEOTIDE SEQUENCE</scope>
    <source>
        <tissue evidence="1">Shoot tissue taken approximately 20 cm above the soil surface</tissue>
    </source>
</reference>